<accession>A0ABU8BEV5</accession>
<name>A0ABU8BEV5_9BRAD</name>
<protein>
    <recommendedName>
        <fullName evidence="5">Phasin family protein</fullName>
    </recommendedName>
</protein>
<gene>
    <name evidence="3" type="ORF">V1286_004186</name>
</gene>
<sequence length="169" mass="19125">MAQSTKPPIFDAIDLEREIEEEFRKLPQDRESQPSDFAPPSVRAPDLALPDYVEHRDGATEIGKLSAEAVVREYEAVAKDIEALGVELVEHVKQCEAMSRETLVVIDELKETAERYRQEAKRVFLQIETYSLVMAEVRKTCAEMRDKIAAPATVRTKPKKNEPRAAQEG</sequence>
<feature type="coiled-coil region" evidence="1">
    <location>
        <begin position="99"/>
        <end position="126"/>
    </location>
</feature>
<keyword evidence="1" id="KW-0175">Coiled coil</keyword>
<evidence type="ECO:0000256" key="2">
    <source>
        <dbReference type="SAM" id="MobiDB-lite"/>
    </source>
</evidence>
<keyword evidence="4" id="KW-1185">Reference proteome</keyword>
<evidence type="ECO:0000256" key="1">
    <source>
        <dbReference type="SAM" id="Coils"/>
    </source>
</evidence>
<organism evidence="3 4">
    <name type="scientific">Bradyrhizobium algeriense</name>
    <dbReference type="NCBI Taxonomy" id="634784"/>
    <lineage>
        <taxon>Bacteria</taxon>
        <taxon>Pseudomonadati</taxon>
        <taxon>Pseudomonadota</taxon>
        <taxon>Alphaproteobacteria</taxon>
        <taxon>Hyphomicrobiales</taxon>
        <taxon>Nitrobacteraceae</taxon>
        <taxon>Bradyrhizobium</taxon>
    </lineage>
</organism>
<feature type="compositionally biased region" description="Basic and acidic residues" evidence="2">
    <location>
        <begin position="23"/>
        <end position="33"/>
    </location>
</feature>
<feature type="region of interest" description="Disordered" evidence="2">
    <location>
        <begin position="23"/>
        <end position="44"/>
    </location>
</feature>
<evidence type="ECO:0000313" key="4">
    <source>
        <dbReference type="Proteomes" id="UP001364224"/>
    </source>
</evidence>
<evidence type="ECO:0000313" key="3">
    <source>
        <dbReference type="EMBL" id="MEH2556657.1"/>
    </source>
</evidence>
<dbReference type="EMBL" id="JAZHRV010000001">
    <property type="protein sequence ID" value="MEH2556657.1"/>
    <property type="molecule type" value="Genomic_DNA"/>
</dbReference>
<comment type="caution">
    <text evidence="3">The sequence shown here is derived from an EMBL/GenBank/DDBJ whole genome shotgun (WGS) entry which is preliminary data.</text>
</comment>
<evidence type="ECO:0008006" key="5">
    <source>
        <dbReference type="Google" id="ProtNLM"/>
    </source>
</evidence>
<reference evidence="3 4" key="1">
    <citation type="submission" date="2024-02" db="EMBL/GenBank/DDBJ databases">
        <title>Adaptive strategies in a cosmopolitan and abundant soil bacterium.</title>
        <authorList>
            <person name="Carini P."/>
        </authorList>
    </citation>
    <scope>NUCLEOTIDE SEQUENCE [LARGE SCALE GENOMIC DNA]</scope>
    <source>
        <strain evidence="3 4">AZCC 1608</strain>
    </source>
</reference>
<proteinExistence type="predicted"/>
<dbReference type="RefSeq" id="WP_108513011.1">
    <property type="nucleotide sequence ID" value="NZ_JAZHRV010000001.1"/>
</dbReference>
<dbReference type="Proteomes" id="UP001364224">
    <property type="component" value="Unassembled WGS sequence"/>
</dbReference>